<dbReference type="Pfam" id="PF21694">
    <property type="entry name" value="DNA_pol3_delta_C"/>
    <property type="match status" value="1"/>
</dbReference>
<dbReference type="Gene3D" id="3.40.50.300">
    <property type="entry name" value="P-loop containing nucleotide triphosphate hydrolases"/>
    <property type="match status" value="1"/>
</dbReference>
<dbReference type="PANTHER" id="PTHR34388:SF1">
    <property type="entry name" value="DNA POLYMERASE III SUBUNIT DELTA"/>
    <property type="match status" value="1"/>
</dbReference>
<protein>
    <recommendedName>
        <fullName evidence="2 9">DNA polymerase III subunit delta</fullName>
        <ecNumber evidence="1 9">2.7.7.7</ecNumber>
    </recommendedName>
</protein>
<evidence type="ECO:0000313" key="12">
    <source>
        <dbReference type="EMBL" id="MCX2982328.1"/>
    </source>
</evidence>
<keyword evidence="6" id="KW-0239">DNA-directed DNA polymerase</keyword>
<dbReference type="CDD" id="cd18138">
    <property type="entry name" value="HLD_clamp_pol_III_delta"/>
    <property type="match status" value="1"/>
</dbReference>
<dbReference type="EC" id="2.7.7.7" evidence="1 9"/>
<evidence type="ECO:0000256" key="8">
    <source>
        <dbReference type="ARBA" id="ARBA00049244"/>
    </source>
</evidence>
<comment type="similarity">
    <text evidence="7">Belongs to the DNA polymerase HolA subunit family.</text>
</comment>
<evidence type="ECO:0000256" key="5">
    <source>
        <dbReference type="ARBA" id="ARBA00022705"/>
    </source>
</evidence>
<keyword evidence="3" id="KW-0808">Transferase</keyword>
<evidence type="ECO:0000256" key="9">
    <source>
        <dbReference type="NCBIfam" id="TIGR01128"/>
    </source>
</evidence>
<dbReference type="Proteomes" id="UP001143362">
    <property type="component" value="Unassembled WGS sequence"/>
</dbReference>
<dbReference type="Gene3D" id="1.20.272.10">
    <property type="match status" value="1"/>
</dbReference>
<proteinExistence type="inferred from homology"/>
<keyword evidence="4" id="KW-0548">Nucleotidyltransferase</keyword>
<dbReference type="InterPro" id="IPR008921">
    <property type="entry name" value="DNA_pol3_clamp-load_cplx_C"/>
</dbReference>
<evidence type="ECO:0000256" key="7">
    <source>
        <dbReference type="ARBA" id="ARBA00034754"/>
    </source>
</evidence>
<dbReference type="RefSeq" id="WP_279246352.1">
    <property type="nucleotide sequence ID" value="NZ_SHNN01000003.1"/>
</dbReference>
<keyword evidence="13" id="KW-1185">Reference proteome</keyword>
<evidence type="ECO:0000259" key="11">
    <source>
        <dbReference type="Pfam" id="PF21694"/>
    </source>
</evidence>
<evidence type="ECO:0000256" key="3">
    <source>
        <dbReference type="ARBA" id="ARBA00022679"/>
    </source>
</evidence>
<dbReference type="InterPro" id="IPR010372">
    <property type="entry name" value="DNA_pol3_delta_N"/>
</dbReference>
<evidence type="ECO:0000313" key="13">
    <source>
        <dbReference type="Proteomes" id="UP001143362"/>
    </source>
</evidence>
<feature type="domain" description="DNA polymerase III delta subunit-like C-terminal" evidence="11">
    <location>
        <begin position="212"/>
        <end position="319"/>
    </location>
</feature>
<dbReference type="SUPFAM" id="SSF48019">
    <property type="entry name" value="post-AAA+ oligomerization domain-like"/>
    <property type="match status" value="1"/>
</dbReference>
<dbReference type="Pfam" id="PF06144">
    <property type="entry name" value="DNA_pol3_delta"/>
    <property type="match status" value="1"/>
</dbReference>
<dbReference type="EMBL" id="SHNN01000003">
    <property type="protein sequence ID" value="MCX2982328.1"/>
    <property type="molecule type" value="Genomic_DNA"/>
</dbReference>
<keyword evidence="5" id="KW-0235">DNA replication</keyword>
<evidence type="ECO:0000256" key="1">
    <source>
        <dbReference type="ARBA" id="ARBA00012417"/>
    </source>
</evidence>
<comment type="caution">
    <text evidence="12">The sequence shown here is derived from an EMBL/GenBank/DDBJ whole genome shotgun (WGS) entry which is preliminary data.</text>
</comment>
<comment type="catalytic activity">
    <reaction evidence="8">
        <text>DNA(n) + a 2'-deoxyribonucleoside 5'-triphosphate = DNA(n+1) + diphosphate</text>
        <dbReference type="Rhea" id="RHEA:22508"/>
        <dbReference type="Rhea" id="RHEA-COMP:17339"/>
        <dbReference type="Rhea" id="RHEA-COMP:17340"/>
        <dbReference type="ChEBI" id="CHEBI:33019"/>
        <dbReference type="ChEBI" id="CHEBI:61560"/>
        <dbReference type="ChEBI" id="CHEBI:173112"/>
        <dbReference type="EC" id="2.7.7.7"/>
    </reaction>
</comment>
<accession>A0ABT3TJ32</accession>
<name>A0ABT3TJ32_9GAMM</name>
<reference evidence="12" key="1">
    <citation type="submission" date="2019-02" db="EMBL/GenBank/DDBJ databases">
        <authorList>
            <person name="Li S.-H."/>
        </authorList>
    </citation>
    <scope>NUCLEOTIDE SEQUENCE</scope>
    <source>
        <strain evidence="12">IMCC14734</strain>
    </source>
</reference>
<dbReference type="InterPro" id="IPR027417">
    <property type="entry name" value="P-loop_NTPase"/>
</dbReference>
<evidence type="ECO:0000259" key="10">
    <source>
        <dbReference type="Pfam" id="PF06144"/>
    </source>
</evidence>
<dbReference type="NCBIfam" id="TIGR01128">
    <property type="entry name" value="holA"/>
    <property type="match status" value="1"/>
</dbReference>
<dbReference type="SUPFAM" id="SSF52540">
    <property type="entry name" value="P-loop containing nucleoside triphosphate hydrolases"/>
    <property type="match status" value="1"/>
</dbReference>
<dbReference type="InterPro" id="IPR048466">
    <property type="entry name" value="DNA_pol3_delta-like_C"/>
</dbReference>
<evidence type="ECO:0000256" key="2">
    <source>
        <dbReference type="ARBA" id="ARBA00017703"/>
    </source>
</evidence>
<evidence type="ECO:0000256" key="6">
    <source>
        <dbReference type="ARBA" id="ARBA00022932"/>
    </source>
</evidence>
<dbReference type="Gene3D" id="1.10.8.60">
    <property type="match status" value="1"/>
</dbReference>
<gene>
    <name evidence="12" type="ORF">EYC98_15805</name>
</gene>
<organism evidence="12 13">
    <name type="scientific">Candidatus Litorirhabdus singularis</name>
    <dbReference type="NCBI Taxonomy" id="2518993"/>
    <lineage>
        <taxon>Bacteria</taxon>
        <taxon>Pseudomonadati</taxon>
        <taxon>Pseudomonadota</taxon>
        <taxon>Gammaproteobacteria</taxon>
        <taxon>Cellvibrionales</taxon>
        <taxon>Halieaceae</taxon>
        <taxon>Candidatus Litorirhabdus</taxon>
    </lineage>
</organism>
<dbReference type="InterPro" id="IPR005790">
    <property type="entry name" value="DNA_polIII_delta"/>
</dbReference>
<feature type="domain" description="DNA polymerase III delta N-terminal" evidence="10">
    <location>
        <begin position="20"/>
        <end position="136"/>
    </location>
</feature>
<dbReference type="PANTHER" id="PTHR34388">
    <property type="entry name" value="DNA POLYMERASE III SUBUNIT DELTA"/>
    <property type="match status" value="1"/>
</dbReference>
<sequence length="353" mass="39058">MRLRPEQLNKNLEQQLHSLYLVSGDEDLLVQEACSAIRAKAREQGCSEREVLRVEGKFDWNNLLGSAAEMSLFAERKLIELHIPSGKPGAEGSKALQAYLANSGSDNILLIIAGKIDKQSTNSKWFKALDQAGAIIQVWPVDARQLPRWLQQRLQQVGLSIEAEALQMLCERVEGNLLAAVQEVEKLRLLAENDTLTSADIQAAVTDNARYNLFDLVDHALNGNATDAFRMFYGLRGEGTESAVVLWALAREIRMLYQIRLSIDSGNSAAQALQAARVWDKRQPLVNASLQRHGRAAIEQLMQQAETADRCIKGLQADSPWDALSLLLLNLCTTIGGTGNINKGTPHNRRQLA</sequence>
<evidence type="ECO:0000256" key="4">
    <source>
        <dbReference type="ARBA" id="ARBA00022695"/>
    </source>
</evidence>